<dbReference type="PANTHER" id="PTHR43542:SF1">
    <property type="entry name" value="METHYLTRANSFERASE"/>
    <property type="match status" value="1"/>
</dbReference>
<protein>
    <submittedName>
        <fullName evidence="3">16S rRNA (Guanine(966)-N(2))-methyltransferase RsmD</fullName>
        <ecNumber evidence="3">2.1.1.171</ecNumber>
    </submittedName>
</protein>
<dbReference type="GO" id="GO:0052913">
    <property type="term" value="F:16S rRNA (guanine(966)-N(2))-methyltransferase activity"/>
    <property type="evidence" value="ECO:0007669"/>
    <property type="project" value="UniProtKB-EC"/>
</dbReference>
<accession>A0AAC9N0C2</accession>
<name>A0AAC9N0C2_9PSEU</name>
<evidence type="ECO:0000256" key="1">
    <source>
        <dbReference type="ARBA" id="ARBA00022603"/>
    </source>
</evidence>
<evidence type="ECO:0000256" key="2">
    <source>
        <dbReference type="ARBA" id="ARBA00022679"/>
    </source>
</evidence>
<gene>
    <name evidence="3" type="ORF">TL08_22415</name>
</gene>
<dbReference type="PROSITE" id="PS00092">
    <property type="entry name" value="N6_MTASE"/>
    <property type="match status" value="1"/>
</dbReference>
<evidence type="ECO:0000313" key="3">
    <source>
        <dbReference type="EMBL" id="AOS65265.1"/>
    </source>
</evidence>
<dbReference type="EC" id="2.1.1.171" evidence="3"/>
<reference evidence="4" key="1">
    <citation type="submission" date="2016-03" db="EMBL/GenBank/DDBJ databases">
        <title>Complete genome sequence of the type strain Actinoalloteichus hymeniacidonis DSM 45092.</title>
        <authorList>
            <person name="Schaffert L."/>
            <person name="Albersmeier A."/>
            <person name="Winkler A."/>
            <person name="Kalinowski J."/>
            <person name="Zotchev S."/>
            <person name="Ruckert C."/>
        </authorList>
    </citation>
    <scope>NUCLEOTIDE SEQUENCE [LARGE SCALE GENOMIC DNA]</scope>
    <source>
        <strain evidence="4">HPA177(T) (DSM 45092(T))</strain>
    </source>
</reference>
<keyword evidence="2 3" id="KW-0808">Transferase</keyword>
<dbReference type="PIRSF" id="PIRSF004553">
    <property type="entry name" value="CHP00095"/>
    <property type="match status" value="1"/>
</dbReference>
<sequence length="191" mass="20849">MSEDGRVTRIVAGSMGGRRITVPPRGTRPTSERVREALFNALESLVELDGLRVLDLYAGSGALGLEALSRGAATAMFVESDRKAGLVLRRNIEELRPTGAILRAGTVESVLDDPAEEPFDLVIADPPYDVATDRLEAVLDRLAGNGWTEPGSLVVVERARRDRAISWRAPLAALREKRYGDTVLFWGEHVD</sequence>
<dbReference type="EMBL" id="CP014859">
    <property type="protein sequence ID" value="AOS65265.1"/>
    <property type="molecule type" value="Genomic_DNA"/>
</dbReference>
<dbReference type="InterPro" id="IPR004398">
    <property type="entry name" value="RNA_MeTrfase_RsmD"/>
</dbReference>
<dbReference type="KEGG" id="ahm:TL08_22415"/>
<keyword evidence="4" id="KW-1185">Reference proteome</keyword>
<evidence type="ECO:0000313" key="4">
    <source>
        <dbReference type="Proteomes" id="UP000095210"/>
    </source>
</evidence>
<dbReference type="Proteomes" id="UP000095210">
    <property type="component" value="Chromosome"/>
</dbReference>
<dbReference type="NCBIfam" id="TIGR00095">
    <property type="entry name" value="16S rRNA (guanine(966)-N(2))-methyltransferase RsmD"/>
    <property type="match status" value="1"/>
</dbReference>
<dbReference type="Pfam" id="PF03602">
    <property type="entry name" value="Cons_hypoth95"/>
    <property type="match status" value="1"/>
</dbReference>
<dbReference type="GO" id="GO:0003676">
    <property type="term" value="F:nucleic acid binding"/>
    <property type="evidence" value="ECO:0007669"/>
    <property type="project" value="InterPro"/>
</dbReference>
<keyword evidence="1 3" id="KW-0489">Methyltransferase</keyword>
<dbReference type="Gene3D" id="3.40.50.150">
    <property type="entry name" value="Vaccinia Virus protein VP39"/>
    <property type="match status" value="1"/>
</dbReference>
<dbReference type="AlphaFoldDB" id="A0AAC9N0C2"/>
<proteinExistence type="predicted"/>
<dbReference type="PANTHER" id="PTHR43542">
    <property type="entry name" value="METHYLTRANSFERASE"/>
    <property type="match status" value="1"/>
</dbReference>
<organism evidence="3 4">
    <name type="scientific">Actinoalloteichus hymeniacidonis</name>
    <dbReference type="NCBI Taxonomy" id="340345"/>
    <lineage>
        <taxon>Bacteria</taxon>
        <taxon>Bacillati</taxon>
        <taxon>Actinomycetota</taxon>
        <taxon>Actinomycetes</taxon>
        <taxon>Pseudonocardiales</taxon>
        <taxon>Pseudonocardiaceae</taxon>
        <taxon>Actinoalloteichus</taxon>
    </lineage>
</organism>
<dbReference type="InterPro" id="IPR029063">
    <property type="entry name" value="SAM-dependent_MTases_sf"/>
</dbReference>
<dbReference type="InterPro" id="IPR002052">
    <property type="entry name" value="DNA_methylase_N6_adenine_CS"/>
</dbReference>
<dbReference type="CDD" id="cd02440">
    <property type="entry name" value="AdoMet_MTases"/>
    <property type="match status" value="1"/>
</dbReference>
<dbReference type="SUPFAM" id="SSF53335">
    <property type="entry name" value="S-adenosyl-L-methionine-dependent methyltransferases"/>
    <property type="match status" value="1"/>
</dbReference>